<evidence type="ECO:0000313" key="3">
    <source>
        <dbReference type="EnsemblMetazoa" id="Aqu2.1.42069_001"/>
    </source>
</evidence>
<dbReference type="OrthoDB" id="9900190at2759"/>
<dbReference type="GO" id="GO:0035591">
    <property type="term" value="F:signaling adaptor activity"/>
    <property type="evidence" value="ECO:0007669"/>
    <property type="project" value="TreeGrafter"/>
</dbReference>
<dbReference type="InterPro" id="IPR046355">
    <property type="entry name" value="Gab1-4-like"/>
</dbReference>
<protein>
    <recommendedName>
        <fullName evidence="2">PH domain-containing protein</fullName>
    </recommendedName>
</protein>
<dbReference type="SMART" id="SM00233">
    <property type="entry name" value="PH"/>
    <property type="match status" value="1"/>
</dbReference>
<feature type="domain" description="PH" evidence="2">
    <location>
        <begin position="43"/>
        <end position="150"/>
    </location>
</feature>
<dbReference type="Pfam" id="PF00169">
    <property type="entry name" value="PH"/>
    <property type="match status" value="1"/>
</dbReference>
<dbReference type="InterPro" id="IPR001849">
    <property type="entry name" value="PH_domain"/>
</dbReference>
<dbReference type="PANTHER" id="PTHR45960">
    <property type="entry name" value="GRB2-ASSOCIATED-BINDING PROTEIN"/>
    <property type="match status" value="1"/>
</dbReference>
<name>A0A1X7VQA8_AMPQE</name>
<proteinExistence type="predicted"/>
<evidence type="ECO:0000259" key="2">
    <source>
        <dbReference type="PROSITE" id="PS50003"/>
    </source>
</evidence>
<accession>A0A1X7VQA8</accession>
<evidence type="ECO:0000256" key="1">
    <source>
        <dbReference type="SAM" id="MobiDB-lite"/>
    </source>
</evidence>
<dbReference type="SUPFAM" id="SSF50729">
    <property type="entry name" value="PH domain-like"/>
    <property type="match status" value="1"/>
</dbReference>
<dbReference type="GO" id="GO:0007165">
    <property type="term" value="P:signal transduction"/>
    <property type="evidence" value="ECO:0007669"/>
    <property type="project" value="TreeGrafter"/>
</dbReference>
<dbReference type="Gene3D" id="2.30.29.30">
    <property type="entry name" value="Pleckstrin-homology domain (PH domain)/Phosphotyrosine-binding domain (PTB)"/>
    <property type="match status" value="1"/>
</dbReference>
<dbReference type="STRING" id="400682.A0A1X7VQA8"/>
<dbReference type="InterPro" id="IPR011993">
    <property type="entry name" value="PH-like_dom_sf"/>
</dbReference>
<feature type="compositionally biased region" description="Polar residues" evidence="1">
    <location>
        <begin position="370"/>
        <end position="383"/>
    </location>
</feature>
<dbReference type="InParanoid" id="A0A1X7VQA8"/>
<sequence>MQNKQKLIFTSQSLRQAVLYQSFTQVMAASPSSPLSPLAPDVEILFESYLQKTPPLDKLFVKWKKRWFVLSRTNPHDPNSIDLSYYNDRTMKEKRGTINLAKFIGIRPNAKIGHKENVFAIETQERKFILRASDQRTKNIWLAKLCEFCGQEPVYHVHIPTQPSAESGEGIFKFNSRGSISIISPSDSHSLLEVPLKDIRRVGSMLINNRDILWIETCRSCKNSSELDQFIFFVISSGAYARQSLVRELKIMTEKATGVFLILEETSPTEMAYISRSHYGCPSFPVMARNRILYGGLIPSGATLHSLMAAGDVLRRPSEPIMNVGVSLEEIATKPSRRGTIGSSPTTPYPPGRPVLSRGPTSLDRFRKPSLTSMSSQNSTDGTGSEEVHTPLSDGVFDPPVLSPLKRKLSQKDSLSSHGSSTGSQPIPEDEELSLSNSRRLSKSRPDLHRPNVPPRSPASLKLRSTTPSAL</sequence>
<feature type="compositionally biased region" description="Low complexity" evidence="1">
    <location>
        <begin position="414"/>
        <end position="424"/>
    </location>
</feature>
<dbReference type="PANTHER" id="PTHR45960:SF2">
    <property type="entry name" value="PROTEIN DAUGHTER OF SEVENLESS"/>
    <property type="match status" value="1"/>
</dbReference>
<reference evidence="3" key="1">
    <citation type="submission" date="2017-05" db="UniProtKB">
        <authorList>
            <consortium name="EnsemblMetazoa"/>
        </authorList>
    </citation>
    <scope>IDENTIFICATION</scope>
</reference>
<dbReference type="AlphaFoldDB" id="A0A1X7VQA8"/>
<dbReference type="EnsemblMetazoa" id="Aqu2.1.42069_001">
    <property type="protein sequence ID" value="Aqu2.1.42069_001"/>
    <property type="gene ID" value="Aqu2.1.42069"/>
</dbReference>
<feature type="region of interest" description="Disordered" evidence="1">
    <location>
        <begin position="333"/>
        <end position="471"/>
    </location>
</feature>
<dbReference type="GO" id="GO:0005737">
    <property type="term" value="C:cytoplasm"/>
    <property type="evidence" value="ECO:0007669"/>
    <property type="project" value="TreeGrafter"/>
</dbReference>
<organism evidence="3">
    <name type="scientific">Amphimedon queenslandica</name>
    <name type="common">Sponge</name>
    <dbReference type="NCBI Taxonomy" id="400682"/>
    <lineage>
        <taxon>Eukaryota</taxon>
        <taxon>Metazoa</taxon>
        <taxon>Porifera</taxon>
        <taxon>Demospongiae</taxon>
        <taxon>Heteroscleromorpha</taxon>
        <taxon>Haplosclerida</taxon>
        <taxon>Niphatidae</taxon>
        <taxon>Amphimedon</taxon>
    </lineage>
</organism>
<dbReference type="PROSITE" id="PS50003">
    <property type="entry name" value="PH_DOMAIN"/>
    <property type="match status" value="1"/>
</dbReference>